<accession>A0A9Q0G0N6</accession>
<feature type="transmembrane region" description="Helical" evidence="2">
    <location>
        <begin position="21"/>
        <end position="40"/>
    </location>
</feature>
<gene>
    <name evidence="4" type="ORF">Tsubulata_009388</name>
</gene>
<dbReference type="PANTHER" id="PTHR44303:SF2">
    <property type="entry name" value="DNAJ HOMOLOG SUBFAMILY C MEMBER 16"/>
    <property type="match status" value="1"/>
</dbReference>
<evidence type="ECO:0000313" key="4">
    <source>
        <dbReference type="EMBL" id="KAJ4841047.1"/>
    </source>
</evidence>
<evidence type="ECO:0000313" key="5">
    <source>
        <dbReference type="Proteomes" id="UP001141552"/>
    </source>
</evidence>
<dbReference type="Gene3D" id="3.40.30.10">
    <property type="entry name" value="Glutaredoxin"/>
    <property type="match status" value="1"/>
</dbReference>
<reference evidence="4" key="2">
    <citation type="journal article" date="2023" name="Plants (Basel)">
        <title>Annotation of the Turnera subulata (Passifloraceae) Draft Genome Reveals the S-Locus Evolved after the Divergence of Turneroideae from Passifloroideae in a Stepwise Manner.</title>
        <authorList>
            <person name="Henning P.M."/>
            <person name="Roalson E.H."/>
            <person name="Mir W."/>
            <person name="McCubbin A.G."/>
            <person name="Shore J.S."/>
        </authorList>
    </citation>
    <scope>NUCLEOTIDE SEQUENCE</scope>
    <source>
        <strain evidence="4">F60SS</strain>
    </source>
</reference>
<keyword evidence="2" id="KW-0472">Membrane</keyword>
<evidence type="ECO:0000256" key="2">
    <source>
        <dbReference type="SAM" id="Phobius"/>
    </source>
</evidence>
<keyword evidence="2" id="KW-0812">Transmembrane</keyword>
<dbReference type="EMBL" id="JAKUCV010002898">
    <property type="protein sequence ID" value="KAJ4841047.1"/>
    <property type="molecule type" value="Genomic_DNA"/>
</dbReference>
<dbReference type="AlphaFoldDB" id="A0A9Q0G0N6"/>
<dbReference type="InterPro" id="IPR036249">
    <property type="entry name" value="Thioredoxin-like_sf"/>
</dbReference>
<dbReference type="Proteomes" id="UP001141552">
    <property type="component" value="Unassembled WGS sequence"/>
</dbReference>
<evidence type="ECO:0000256" key="1">
    <source>
        <dbReference type="SAM" id="MobiDB-lite"/>
    </source>
</evidence>
<feature type="domain" description="J" evidence="3">
    <location>
        <begin position="47"/>
        <end position="125"/>
    </location>
</feature>
<comment type="caution">
    <text evidence="4">The sequence shown here is derived from an EMBL/GenBank/DDBJ whole genome shotgun (WGS) entry which is preliminary data.</text>
</comment>
<evidence type="ECO:0000259" key="3">
    <source>
        <dbReference type="PROSITE" id="PS50076"/>
    </source>
</evidence>
<feature type="region of interest" description="Disordered" evidence="1">
    <location>
        <begin position="682"/>
        <end position="738"/>
    </location>
</feature>
<reference evidence="4" key="1">
    <citation type="submission" date="2022-02" db="EMBL/GenBank/DDBJ databases">
        <authorList>
            <person name="Henning P.M."/>
            <person name="McCubbin A.G."/>
            <person name="Shore J.S."/>
        </authorList>
    </citation>
    <scope>NUCLEOTIDE SEQUENCE</scope>
    <source>
        <strain evidence="4">F60SS</strain>
        <tissue evidence="4">Leaves</tissue>
    </source>
</reference>
<dbReference type="InterPro" id="IPR036869">
    <property type="entry name" value="J_dom_sf"/>
</dbReference>
<organism evidence="4 5">
    <name type="scientific">Turnera subulata</name>
    <dbReference type="NCBI Taxonomy" id="218843"/>
    <lineage>
        <taxon>Eukaryota</taxon>
        <taxon>Viridiplantae</taxon>
        <taxon>Streptophyta</taxon>
        <taxon>Embryophyta</taxon>
        <taxon>Tracheophyta</taxon>
        <taxon>Spermatophyta</taxon>
        <taxon>Magnoliopsida</taxon>
        <taxon>eudicotyledons</taxon>
        <taxon>Gunneridae</taxon>
        <taxon>Pentapetalae</taxon>
        <taxon>rosids</taxon>
        <taxon>fabids</taxon>
        <taxon>Malpighiales</taxon>
        <taxon>Passifloraceae</taxon>
        <taxon>Turnera</taxon>
    </lineage>
</organism>
<name>A0A9Q0G0N6_9ROSI</name>
<dbReference type="PANTHER" id="PTHR44303">
    <property type="entry name" value="DNAJ HOMOLOG SUBFAMILY C MEMBER 16"/>
    <property type="match status" value="1"/>
</dbReference>
<keyword evidence="5" id="KW-1185">Reference proteome</keyword>
<dbReference type="InterPro" id="IPR001623">
    <property type="entry name" value="DnaJ_domain"/>
</dbReference>
<sequence length="738" mass="83661">MPRRDKVAPSNPPLTAATIKAYAIPLFLLSVSVFYQLVVLPRSFPPSHYDALGIKRFSPVEEVNDAFEKLSSKWESSEEVPSTVEFLKTCSMVDLCSEFIVSFQIRYAYELLTNPLWKRDYDLFGIDEQLHVLEDAKAQYAEESFSHVKLPLLDPPTLVDNGDHASNEMTSQNFLSLIDNAKPWLVQVYSLGSNRCARFSSLWKEIASLLDEVANTAMVELGEAQLAMFFAERKPAGQFFFRSGLPALVAFPPGCKTSDCLMRFEGDISTDAVTDWFATTVLGLPRILYYSKESLVPNFLEKSGPHKVKVIIFSKTGERATPFIRQTAKNYSAYASFALVLWREEDFSFWWNSFEVESSPAIVFLKDPGVKPVVYHGPLENSQFLYLMEKNKQQELPQLRSVTSMELGCDPRGYSRAGNDTTSWYCVILAGRLGPELNNMRQTMRRIQVALHDDETNAADVDQSLLATTLKKNRLTFAWLDGEAQENFVASSVQFTDLSSTLGMDYSKLSCMQKFCSFYLHSETVFDTCGQRRDMHDVPRLFIVRYKRNATEDNIEVEKKPKNLFSVLEDQDLDQASQLVARYNGSDEIPQIIRWISETIRDGDTRNLPYFKTRTPDLVAEDSEAVWSKGAQHVVSKSLGLKHTINNIRNKIYDHLGDPRIGPMLLLGALISCGTIYLIRSQPTPPSQSSQQSIKEEPRPRYRERSRNAAQKERAPSMTDNEPKDAFQLLADSDSDSE</sequence>
<feature type="compositionally biased region" description="Basic and acidic residues" evidence="1">
    <location>
        <begin position="694"/>
        <end position="725"/>
    </location>
</feature>
<dbReference type="OrthoDB" id="767702at2759"/>
<dbReference type="PROSITE" id="PS50076">
    <property type="entry name" value="DNAJ_2"/>
    <property type="match status" value="1"/>
</dbReference>
<dbReference type="SUPFAM" id="SSF52833">
    <property type="entry name" value="Thioredoxin-like"/>
    <property type="match status" value="1"/>
</dbReference>
<dbReference type="SUPFAM" id="SSF46565">
    <property type="entry name" value="Chaperone J-domain"/>
    <property type="match status" value="1"/>
</dbReference>
<protein>
    <recommendedName>
        <fullName evidence="3">J domain-containing protein</fullName>
    </recommendedName>
</protein>
<dbReference type="InterPro" id="IPR052448">
    <property type="entry name" value="DnaJ_C16_autophagy_reg"/>
</dbReference>
<proteinExistence type="predicted"/>
<keyword evidence="2" id="KW-1133">Transmembrane helix</keyword>